<feature type="transmembrane region" description="Helical" evidence="2">
    <location>
        <begin position="30"/>
        <end position="48"/>
    </location>
</feature>
<feature type="transmembrane region" description="Helical" evidence="2">
    <location>
        <begin position="118"/>
        <end position="139"/>
    </location>
</feature>
<keyword evidence="2" id="KW-0472">Membrane</keyword>
<evidence type="ECO:0000256" key="1">
    <source>
        <dbReference type="SAM" id="Coils"/>
    </source>
</evidence>
<dbReference type="RefSeq" id="WP_193918943.1">
    <property type="nucleotide sequence ID" value="NZ_JADEWL010000018.1"/>
</dbReference>
<evidence type="ECO:0000313" key="4">
    <source>
        <dbReference type="Proteomes" id="UP000620559"/>
    </source>
</evidence>
<evidence type="ECO:0008006" key="5">
    <source>
        <dbReference type="Google" id="ProtNLM"/>
    </source>
</evidence>
<name>A0A8J7F172_9CYAN</name>
<protein>
    <recommendedName>
        <fullName evidence="5">MotA/TolQ/ExbB proton channel domain-containing protein</fullName>
    </recommendedName>
</protein>
<feature type="transmembrane region" description="Helical" evidence="2">
    <location>
        <begin position="159"/>
        <end position="180"/>
    </location>
</feature>
<feature type="coiled-coil region" evidence="1">
    <location>
        <begin position="298"/>
        <end position="336"/>
    </location>
</feature>
<dbReference type="AlphaFoldDB" id="A0A8J7F172"/>
<reference evidence="3" key="1">
    <citation type="submission" date="2020-10" db="EMBL/GenBank/DDBJ databases">
        <authorList>
            <person name="Castelo-Branco R."/>
            <person name="Eusebio N."/>
            <person name="Adriana R."/>
            <person name="Vieira A."/>
            <person name="Brugerolle De Fraissinette N."/>
            <person name="Rezende De Castro R."/>
            <person name="Schneider M.P."/>
            <person name="Vasconcelos V."/>
            <person name="Leao P.N."/>
        </authorList>
    </citation>
    <scope>NUCLEOTIDE SEQUENCE</scope>
    <source>
        <strain evidence="3">LEGE 06105</strain>
    </source>
</reference>
<keyword evidence="2" id="KW-0812">Transmembrane</keyword>
<feature type="transmembrane region" description="Helical" evidence="2">
    <location>
        <begin position="5"/>
        <end position="24"/>
    </location>
</feature>
<accession>A0A8J7F172</accession>
<dbReference type="EMBL" id="JADEWL010000018">
    <property type="protein sequence ID" value="MBE9212730.1"/>
    <property type="molecule type" value="Genomic_DNA"/>
</dbReference>
<sequence length="415" mass="46794">MNKNLLFYLIIFICSLLLVLSIFFPNILSWLVVIIFISLISKLCFDGIQTRRDMLDNQKLDRIIKTLNSDLDSALRKFSPNQLYKINKLSLLDKIFRENQELQIWEKNQRYYHNLPNLLLAFGLLGTFVGITINLFLLSRNTGGEIPLDETLEDIIGSMAIAFISSLAALVSSVIIAKFYPGYDLELCKNNLFNQLEYYLENECHILLNLPSIQEKIDELIQSLLNLPQSIKELEKSVSVSSQNLFTSSKGFQSKTEDAGNIIKKSSHVLNDATSNLVKVTQDFSNFSSTLKTSTVSLEGASTALASYTENLQTLINDLNNNSSRIQNLIKSNQNELSNVSLRLEENGNSLLSSTQTFNINASQVKEALNNHTGQVSIHNYNLQQLSIQIVNNSQILQQINQDLQNIVNAFKAQN</sequence>
<organism evidence="3 4">
    <name type="scientific">Plectonema cf. radiosum LEGE 06105</name>
    <dbReference type="NCBI Taxonomy" id="945769"/>
    <lineage>
        <taxon>Bacteria</taxon>
        <taxon>Bacillati</taxon>
        <taxon>Cyanobacteriota</taxon>
        <taxon>Cyanophyceae</taxon>
        <taxon>Oscillatoriophycideae</taxon>
        <taxon>Oscillatoriales</taxon>
        <taxon>Microcoleaceae</taxon>
        <taxon>Plectonema</taxon>
    </lineage>
</organism>
<comment type="caution">
    <text evidence="3">The sequence shown here is derived from an EMBL/GenBank/DDBJ whole genome shotgun (WGS) entry which is preliminary data.</text>
</comment>
<proteinExistence type="predicted"/>
<evidence type="ECO:0000256" key="2">
    <source>
        <dbReference type="SAM" id="Phobius"/>
    </source>
</evidence>
<keyword evidence="1" id="KW-0175">Coiled coil</keyword>
<gene>
    <name evidence="3" type="ORF">IQ247_08500</name>
</gene>
<dbReference type="Proteomes" id="UP000620559">
    <property type="component" value="Unassembled WGS sequence"/>
</dbReference>
<keyword evidence="2" id="KW-1133">Transmembrane helix</keyword>
<keyword evidence="4" id="KW-1185">Reference proteome</keyword>
<evidence type="ECO:0000313" key="3">
    <source>
        <dbReference type="EMBL" id="MBE9212730.1"/>
    </source>
</evidence>